<dbReference type="Pfam" id="PF12697">
    <property type="entry name" value="Abhydrolase_6"/>
    <property type="match status" value="1"/>
</dbReference>
<dbReference type="InterPro" id="IPR000073">
    <property type="entry name" value="AB_hydrolase_1"/>
</dbReference>
<name>A0ABZ0ZNZ0_9ACTN</name>
<protein>
    <submittedName>
        <fullName evidence="2">Alpha/beta hydrolase</fullName>
    </submittedName>
</protein>
<dbReference type="InterPro" id="IPR050266">
    <property type="entry name" value="AB_hydrolase_sf"/>
</dbReference>
<dbReference type="EMBL" id="CP141059">
    <property type="protein sequence ID" value="WQQ25367.1"/>
    <property type="molecule type" value="Genomic_DNA"/>
</dbReference>
<proteinExistence type="predicted"/>
<dbReference type="RefSeq" id="WP_322936780.1">
    <property type="nucleotide sequence ID" value="NZ_CP141059.1"/>
</dbReference>
<dbReference type="GO" id="GO:0016787">
    <property type="term" value="F:hydrolase activity"/>
    <property type="evidence" value="ECO:0007669"/>
    <property type="project" value="UniProtKB-KW"/>
</dbReference>
<dbReference type="SUPFAM" id="SSF53474">
    <property type="entry name" value="alpha/beta-Hydrolases"/>
    <property type="match status" value="1"/>
</dbReference>
<dbReference type="PANTHER" id="PTHR43798:SF5">
    <property type="entry name" value="MONOACYLGLYCEROL LIPASE ABHD6"/>
    <property type="match status" value="1"/>
</dbReference>
<dbReference type="Proteomes" id="UP001327225">
    <property type="component" value="Chromosome"/>
</dbReference>
<gene>
    <name evidence="2" type="ORF">SHK19_15520</name>
</gene>
<evidence type="ECO:0000313" key="3">
    <source>
        <dbReference type="Proteomes" id="UP001327225"/>
    </source>
</evidence>
<dbReference type="PANTHER" id="PTHR43798">
    <property type="entry name" value="MONOACYLGLYCEROL LIPASE"/>
    <property type="match status" value="1"/>
</dbReference>
<sequence>MMNPVTAPRSVVFVHGLWVHSDAWDPWLGLFEAAGYAPIAPAWPGEEGSVELTRANPGALAGRGIDEITAHYAQVIDGLPNPPVVIGHSFGGLIAQKLLAQGRAVAAVAIDPGQIKGVKPVPLAQVRAGLPILKRPRNKHRAVALTKRQFRFGFGNALSRDEADELFERWTIPGPGLPLFEASTANFKKVSPAAVDTRKADRGPLLMIAGGKDHTVPLKVVKAAHSLYRNSPATTDLEVFPDRGHSLVFDSKWREIADYTLAWLRRQAV</sequence>
<dbReference type="InterPro" id="IPR029058">
    <property type="entry name" value="AB_hydrolase_fold"/>
</dbReference>
<keyword evidence="2" id="KW-0378">Hydrolase</keyword>
<keyword evidence="3" id="KW-1185">Reference proteome</keyword>
<dbReference type="Gene3D" id="3.40.50.1820">
    <property type="entry name" value="alpha/beta hydrolase"/>
    <property type="match status" value="1"/>
</dbReference>
<evidence type="ECO:0000313" key="2">
    <source>
        <dbReference type="EMBL" id="WQQ25367.1"/>
    </source>
</evidence>
<evidence type="ECO:0000259" key="1">
    <source>
        <dbReference type="Pfam" id="PF12697"/>
    </source>
</evidence>
<feature type="domain" description="AB hydrolase-1" evidence="1">
    <location>
        <begin position="11"/>
        <end position="258"/>
    </location>
</feature>
<organism evidence="2 3">
    <name type="scientific">Nocardioides bizhenqiangii</name>
    <dbReference type="NCBI Taxonomy" id="3095076"/>
    <lineage>
        <taxon>Bacteria</taxon>
        <taxon>Bacillati</taxon>
        <taxon>Actinomycetota</taxon>
        <taxon>Actinomycetes</taxon>
        <taxon>Propionibacteriales</taxon>
        <taxon>Nocardioidaceae</taxon>
        <taxon>Nocardioides</taxon>
    </lineage>
</organism>
<accession>A0ABZ0ZNZ0</accession>
<reference evidence="3" key="1">
    <citation type="submission" date="2023-12" db="EMBL/GenBank/DDBJ databases">
        <title>Novel species in genus Nocardioides.</title>
        <authorList>
            <person name="Zhou H."/>
        </authorList>
    </citation>
    <scope>NUCLEOTIDE SEQUENCE [LARGE SCALE GENOMIC DNA]</scope>
    <source>
        <strain evidence="3">HM61</strain>
    </source>
</reference>